<evidence type="ECO:0000256" key="10">
    <source>
        <dbReference type="ARBA" id="ARBA00023264"/>
    </source>
</evidence>
<proteinExistence type="inferred from homology"/>
<keyword evidence="8 12" id="KW-0472">Membrane</keyword>
<dbReference type="PROSITE" id="PS00379">
    <property type="entry name" value="CDP_ALCOHOL_P_TRANSF"/>
    <property type="match status" value="1"/>
</dbReference>
<feature type="transmembrane region" description="Helical" evidence="12">
    <location>
        <begin position="27"/>
        <end position="47"/>
    </location>
</feature>
<dbReference type="InterPro" id="IPR004570">
    <property type="entry name" value="Phosphatidylglycerol_P_synth"/>
</dbReference>
<organism evidence="13">
    <name type="scientific">candidate division WOR-3 bacterium</name>
    <dbReference type="NCBI Taxonomy" id="2052148"/>
    <lineage>
        <taxon>Bacteria</taxon>
        <taxon>Bacteria division WOR-3</taxon>
    </lineage>
</organism>
<feature type="transmembrane region" description="Helical" evidence="12">
    <location>
        <begin position="92"/>
        <end position="116"/>
    </location>
</feature>
<keyword evidence="9" id="KW-0594">Phospholipid biosynthesis</keyword>
<evidence type="ECO:0000256" key="8">
    <source>
        <dbReference type="ARBA" id="ARBA00023136"/>
    </source>
</evidence>
<evidence type="ECO:0000313" key="13">
    <source>
        <dbReference type="EMBL" id="HGK28462.1"/>
    </source>
</evidence>
<keyword evidence="10" id="KW-1208">Phospholipid metabolism</keyword>
<evidence type="ECO:0000256" key="12">
    <source>
        <dbReference type="SAM" id="Phobius"/>
    </source>
</evidence>
<gene>
    <name evidence="13" type="ORF">ENS41_05850</name>
</gene>
<evidence type="ECO:0000256" key="7">
    <source>
        <dbReference type="ARBA" id="ARBA00023098"/>
    </source>
</evidence>
<comment type="caution">
    <text evidence="13">The sequence shown here is derived from an EMBL/GenBank/DDBJ whole genome shotgun (WGS) entry which is preliminary data.</text>
</comment>
<dbReference type="PANTHER" id="PTHR14269:SF11">
    <property type="entry name" value="CDP-DIACYLGLYCEROL--GLYCEROL-3-PHOSPHATE 3-PHOSPHATIDYLTRANSFERASE"/>
    <property type="match status" value="1"/>
</dbReference>
<evidence type="ECO:0000256" key="3">
    <source>
        <dbReference type="ARBA" id="ARBA00022516"/>
    </source>
</evidence>
<comment type="subcellular location">
    <subcellularLocation>
        <location evidence="1">Membrane</location>
        <topology evidence="1">Multi-pass membrane protein</topology>
    </subcellularLocation>
</comment>
<dbReference type="PIRSF" id="PIRSF000847">
    <property type="entry name" value="Phos_ph_gly_syn"/>
    <property type="match status" value="1"/>
</dbReference>
<dbReference type="InterPro" id="IPR043130">
    <property type="entry name" value="CDP-OH_PTrfase_TM_dom"/>
</dbReference>
<dbReference type="GO" id="GO:0046474">
    <property type="term" value="P:glycerophospholipid biosynthetic process"/>
    <property type="evidence" value="ECO:0007669"/>
    <property type="project" value="TreeGrafter"/>
</dbReference>
<name>A0A7C4GHF5_UNCW3</name>
<evidence type="ECO:0000256" key="6">
    <source>
        <dbReference type="ARBA" id="ARBA00022989"/>
    </source>
</evidence>
<comment type="similarity">
    <text evidence="2 11">Belongs to the CDP-alcohol phosphatidyltransferase class-I family.</text>
</comment>
<keyword evidence="3" id="KW-0444">Lipid biosynthesis</keyword>
<evidence type="ECO:0000256" key="4">
    <source>
        <dbReference type="ARBA" id="ARBA00022679"/>
    </source>
</evidence>
<sequence length="204" mass="22344">MEARKPDDRTSTSGNDSPYLASRLVTLPNLLSLSRLLLLPIILLLLVQRHPIPALVLMAVSWITDALDGWLARRLHLVSDLGRVLDHVVDKVWVGSVLVCLVAIADLPLYLAAAVIGRDILILAGSAVLMRRHGSSVSSDIVGKVTGFTFALLVAFYTLSIPQLLPYRNHVNLTVGVLIVVSFVNYLGVYLRKTTRFRLPGETS</sequence>
<accession>A0A7C4GHF5</accession>
<dbReference type="EMBL" id="DSUT01000122">
    <property type="protein sequence ID" value="HGK28462.1"/>
    <property type="molecule type" value="Genomic_DNA"/>
</dbReference>
<keyword evidence="6 12" id="KW-1133">Transmembrane helix</keyword>
<keyword evidence="5 12" id="KW-0812">Transmembrane</keyword>
<evidence type="ECO:0000256" key="5">
    <source>
        <dbReference type="ARBA" id="ARBA00022692"/>
    </source>
</evidence>
<dbReference type="AlphaFoldDB" id="A0A7C4GHF5"/>
<evidence type="ECO:0000256" key="11">
    <source>
        <dbReference type="RuleBase" id="RU003750"/>
    </source>
</evidence>
<evidence type="ECO:0000256" key="1">
    <source>
        <dbReference type="ARBA" id="ARBA00004141"/>
    </source>
</evidence>
<dbReference type="InterPro" id="IPR050324">
    <property type="entry name" value="CDP-alcohol_PTase-I"/>
</dbReference>
<dbReference type="Pfam" id="PF01066">
    <property type="entry name" value="CDP-OH_P_transf"/>
    <property type="match status" value="1"/>
</dbReference>
<reference evidence="13" key="1">
    <citation type="journal article" date="2020" name="mSystems">
        <title>Genome- and Community-Level Interaction Insights into Carbon Utilization and Element Cycling Functions of Hydrothermarchaeota in Hydrothermal Sediment.</title>
        <authorList>
            <person name="Zhou Z."/>
            <person name="Liu Y."/>
            <person name="Xu W."/>
            <person name="Pan J."/>
            <person name="Luo Z.H."/>
            <person name="Li M."/>
        </authorList>
    </citation>
    <scope>NUCLEOTIDE SEQUENCE [LARGE SCALE GENOMIC DNA]</scope>
    <source>
        <strain evidence="13">SpSt-488</strain>
    </source>
</reference>
<dbReference type="Gene3D" id="1.20.120.1760">
    <property type="match status" value="1"/>
</dbReference>
<feature type="transmembrane region" description="Helical" evidence="12">
    <location>
        <begin position="171"/>
        <end position="191"/>
    </location>
</feature>
<feature type="transmembrane region" description="Helical" evidence="12">
    <location>
        <begin position="137"/>
        <end position="159"/>
    </location>
</feature>
<dbReference type="GO" id="GO:0016020">
    <property type="term" value="C:membrane"/>
    <property type="evidence" value="ECO:0007669"/>
    <property type="project" value="UniProtKB-SubCell"/>
</dbReference>
<feature type="transmembrane region" description="Helical" evidence="12">
    <location>
        <begin position="54"/>
        <end position="72"/>
    </location>
</feature>
<protein>
    <submittedName>
        <fullName evidence="13">CDP-alcohol phosphatidyltransferase family protein</fullName>
    </submittedName>
</protein>
<dbReference type="InterPro" id="IPR048254">
    <property type="entry name" value="CDP_ALCOHOL_P_TRANSF_CS"/>
</dbReference>
<dbReference type="InterPro" id="IPR000462">
    <property type="entry name" value="CDP-OH_P_trans"/>
</dbReference>
<evidence type="ECO:0000256" key="2">
    <source>
        <dbReference type="ARBA" id="ARBA00010441"/>
    </source>
</evidence>
<evidence type="ECO:0000256" key="9">
    <source>
        <dbReference type="ARBA" id="ARBA00023209"/>
    </source>
</evidence>
<dbReference type="GO" id="GO:0008444">
    <property type="term" value="F:CDP-diacylglycerol-glycerol-3-phosphate 3-phosphatidyltransferase activity"/>
    <property type="evidence" value="ECO:0007669"/>
    <property type="project" value="InterPro"/>
</dbReference>
<dbReference type="PANTHER" id="PTHR14269">
    <property type="entry name" value="CDP-DIACYLGLYCEROL--GLYCEROL-3-PHOSPHATE 3-PHOSPHATIDYLTRANSFERASE-RELATED"/>
    <property type="match status" value="1"/>
</dbReference>
<keyword evidence="4 11" id="KW-0808">Transferase</keyword>
<keyword evidence="7" id="KW-0443">Lipid metabolism</keyword>